<organism evidence="4 5">
    <name type="scientific">Hoylesella saccharolytica F0055</name>
    <dbReference type="NCBI Taxonomy" id="1127699"/>
    <lineage>
        <taxon>Bacteria</taxon>
        <taxon>Pseudomonadati</taxon>
        <taxon>Bacteroidota</taxon>
        <taxon>Bacteroidia</taxon>
        <taxon>Bacteroidales</taxon>
        <taxon>Prevotellaceae</taxon>
        <taxon>Hoylesella</taxon>
    </lineage>
</organism>
<evidence type="ECO:0000256" key="1">
    <source>
        <dbReference type="PROSITE-ProRule" id="PRU00278"/>
    </source>
</evidence>
<dbReference type="PROSITE" id="PS50198">
    <property type="entry name" value="PPIC_PPIASE_2"/>
    <property type="match status" value="1"/>
</dbReference>
<protein>
    <submittedName>
        <fullName evidence="4">PPIC-type PPIASE domain protein</fullName>
    </submittedName>
</protein>
<dbReference type="Proteomes" id="UP000010433">
    <property type="component" value="Unassembled WGS sequence"/>
</dbReference>
<dbReference type="InterPro" id="IPR000297">
    <property type="entry name" value="PPIase_PpiC"/>
</dbReference>
<keyword evidence="1" id="KW-0697">Rotamase</keyword>
<accession>L1MY95</accession>
<keyword evidence="2" id="KW-0732">Signal</keyword>
<feature type="chain" id="PRO_5003954023" evidence="2">
    <location>
        <begin position="23"/>
        <end position="477"/>
    </location>
</feature>
<dbReference type="Pfam" id="PF00639">
    <property type="entry name" value="Rotamase"/>
    <property type="match status" value="1"/>
</dbReference>
<dbReference type="PANTHER" id="PTHR47245:SF2">
    <property type="entry name" value="PEPTIDYL-PROLYL CIS-TRANS ISOMERASE HP_0175-RELATED"/>
    <property type="match status" value="1"/>
</dbReference>
<dbReference type="Gene3D" id="3.10.50.40">
    <property type="match status" value="1"/>
</dbReference>
<evidence type="ECO:0000313" key="5">
    <source>
        <dbReference type="Proteomes" id="UP000010433"/>
    </source>
</evidence>
<dbReference type="PATRIC" id="fig|1127699.3.peg.2387"/>
<dbReference type="STRING" id="1127699.HMPREF9151_02597"/>
<reference evidence="4 5" key="1">
    <citation type="submission" date="2012-05" db="EMBL/GenBank/DDBJ databases">
        <authorList>
            <person name="Weinstock G."/>
            <person name="Sodergren E."/>
            <person name="Lobos E.A."/>
            <person name="Fulton L."/>
            <person name="Fulton R."/>
            <person name="Courtney L."/>
            <person name="Fronick C."/>
            <person name="O'Laughlin M."/>
            <person name="Godfrey J."/>
            <person name="Wilson R.M."/>
            <person name="Miner T."/>
            <person name="Farmer C."/>
            <person name="Delehaunty K."/>
            <person name="Cordes M."/>
            <person name="Minx P."/>
            <person name="Tomlinson C."/>
            <person name="Chen J."/>
            <person name="Wollam A."/>
            <person name="Pepin K.H."/>
            <person name="Bhonagiri V."/>
            <person name="Zhang X."/>
            <person name="Suruliraj S."/>
            <person name="Warren W."/>
            <person name="Mitreva M."/>
            <person name="Mardis E.R."/>
            <person name="Wilson R.K."/>
        </authorList>
    </citation>
    <scope>NUCLEOTIDE SEQUENCE [LARGE SCALE GENOMIC DNA]</scope>
    <source>
        <strain evidence="4 5">F0055</strain>
    </source>
</reference>
<keyword evidence="1" id="KW-0413">Isomerase</keyword>
<dbReference type="HOGENOM" id="CLU_019451_1_0_10"/>
<name>L1MY95_9BACT</name>
<evidence type="ECO:0000256" key="2">
    <source>
        <dbReference type="SAM" id="SignalP"/>
    </source>
</evidence>
<evidence type="ECO:0000313" key="4">
    <source>
        <dbReference type="EMBL" id="EKX95921.1"/>
    </source>
</evidence>
<dbReference type="SUPFAM" id="SSF54534">
    <property type="entry name" value="FKBP-like"/>
    <property type="match status" value="1"/>
</dbReference>
<comment type="caution">
    <text evidence="4">The sequence shown here is derived from an EMBL/GenBank/DDBJ whole genome shotgun (WGS) entry which is preliminary data.</text>
</comment>
<dbReference type="GO" id="GO:0003755">
    <property type="term" value="F:peptidyl-prolyl cis-trans isomerase activity"/>
    <property type="evidence" value="ECO:0007669"/>
    <property type="project" value="UniProtKB-KW"/>
</dbReference>
<dbReference type="OrthoDB" id="14196at2"/>
<gene>
    <name evidence="4" type="ORF">HMPREF9151_02597</name>
</gene>
<sequence>MKRIKLQILSTTILLCIGSANAQNDPTIMRINGQPVSRSEFEYSYNKNNRDGVIDKKSVAEYVDLFINYKLKVAAALAERLDTLSSFKQEFTGYRNQQVRPSIITDADIENEARKIYTEAQQRIDGQGGMVKPSHILLLLPQKATQAQQNTARHKADSIYQALKRGANFAELARKYSDDKGSAVTGGELPWIQRGQTFKEFEDEAYALKKGQMSKPFLSPAGYHIILMKDRRMFHPYDSVRADILTYIDQRGLREQIIDRKLAEMAKAANPQTTPEQLLENRAREMGEKDPELKNLIREYYDGLLLYEISNRLIWEKAAKDEVGLEAYFKKNKKKYAWDEPRFKGMAYHVKTPADVKAVKNAVKGLPFEQWAEKLRSTFNNDSILRIRVEKGLFKKGDNALIDKEVFKVDTKPEPIKDYPIDAIYGKLLKAPKEMNDVRALVVADYQEALEKEWIKDLRRRFTVEVDEAVLKTVNQH</sequence>
<dbReference type="InterPro" id="IPR046357">
    <property type="entry name" value="PPIase_dom_sf"/>
</dbReference>
<dbReference type="InterPro" id="IPR050245">
    <property type="entry name" value="PrsA_foldase"/>
</dbReference>
<keyword evidence="5" id="KW-1185">Reference proteome</keyword>
<feature type="domain" description="PpiC" evidence="3">
    <location>
        <begin position="128"/>
        <end position="230"/>
    </location>
</feature>
<feature type="signal peptide" evidence="2">
    <location>
        <begin position="1"/>
        <end position="22"/>
    </location>
</feature>
<dbReference type="EMBL" id="AMEP01000166">
    <property type="protein sequence ID" value="EKX95921.1"/>
    <property type="molecule type" value="Genomic_DNA"/>
</dbReference>
<dbReference type="PANTHER" id="PTHR47245">
    <property type="entry name" value="PEPTIDYLPROLYL ISOMERASE"/>
    <property type="match status" value="1"/>
</dbReference>
<dbReference type="AlphaFoldDB" id="L1MY95"/>
<evidence type="ECO:0000259" key="3">
    <source>
        <dbReference type="PROSITE" id="PS50198"/>
    </source>
</evidence>
<proteinExistence type="predicted"/>